<dbReference type="STRING" id="590646.G3AYW9"/>
<dbReference type="Pfam" id="PF01593">
    <property type="entry name" value="Amino_oxidase"/>
    <property type="match status" value="1"/>
</dbReference>
<evidence type="ECO:0000259" key="1">
    <source>
        <dbReference type="Pfam" id="PF01593"/>
    </source>
</evidence>
<dbReference type="Gene3D" id="3.90.660.10">
    <property type="match status" value="1"/>
</dbReference>
<dbReference type="PANTHER" id="PTHR10742:SF410">
    <property type="entry name" value="LYSINE-SPECIFIC HISTONE DEMETHYLASE 2"/>
    <property type="match status" value="1"/>
</dbReference>
<dbReference type="AlphaFoldDB" id="G3AYW9"/>
<evidence type="ECO:0000313" key="2">
    <source>
        <dbReference type="EMBL" id="EGV66253.1"/>
    </source>
</evidence>
<dbReference type="EMBL" id="GL996512">
    <property type="protein sequence ID" value="EGV66254.1"/>
    <property type="molecule type" value="Genomic_DNA"/>
</dbReference>
<dbReference type="SUPFAM" id="SSF51905">
    <property type="entry name" value="FAD/NAD(P)-binding domain"/>
    <property type="match status" value="1"/>
</dbReference>
<dbReference type="eggNOG" id="KOG0029">
    <property type="taxonomic scope" value="Eukaryota"/>
</dbReference>
<dbReference type="InterPro" id="IPR050281">
    <property type="entry name" value="Flavin_monoamine_oxidase"/>
</dbReference>
<dbReference type="PANTHER" id="PTHR10742">
    <property type="entry name" value="FLAVIN MONOAMINE OXIDASE"/>
    <property type="match status" value="1"/>
</dbReference>
<reference evidence="2 3" key="1">
    <citation type="journal article" date="2011" name="Proc. Natl. Acad. Sci. U.S.A.">
        <title>Comparative genomics of xylose-fermenting fungi for enhanced biofuel production.</title>
        <authorList>
            <person name="Wohlbach D.J."/>
            <person name="Kuo A."/>
            <person name="Sato T.K."/>
            <person name="Potts K.M."/>
            <person name="Salamov A.A."/>
            <person name="LaButti K.M."/>
            <person name="Sun H."/>
            <person name="Clum A."/>
            <person name="Pangilinan J.L."/>
            <person name="Lindquist E.A."/>
            <person name="Lucas S."/>
            <person name="Lapidus A."/>
            <person name="Jin M."/>
            <person name="Gunawan C."/>
            <person name="Balan V."/>
            <person name="Dale B.E."/>
            <person name="Jeffries T.W."/>
            <person name="Zinkel R."/>
            <person name="Barry K.W."/>
            <person name="Grigoriev I.V."/>
            <person name="Gasch A.P."/>
        </authorList>
    </citation>
    <scope>NUCLEOTIDE SEQUENCE [LARGE SCALE GENOMIC DNA]</scope>
    <source>
        <strain evidence="2">ATCC 10573</strain>
        <strain evidence="3">ATCC 10573 / BCRC 21748 / CBS 615 / JCM 9827 / NBRC 10315 / NRRL Y-1498 / VKM Y-70</strain>
    </source>
</reference>
<keyword evidence="3" id="KW-1185">Reference proteome</keyword>
<dbReference type="SUPFAM" id="SSF54373">
    <property type="entry name" value="FAD-linked reductases, C-terminal domain"/>
    <property type="match status" value="1"/>
</dbReference>
<dbReference type="Gene3D" id="3.50.50.60">
    <property type="entry name" value="FAD/NAD(P)-binding domain"/>
    <property type="match status" value="1"/>
</dbReference>
<dbReference type="HOGENOM" id="CLU_004498_10_1_1"/>
<accession>G3AYW9</accession>
<organism evidence="3">
    <name type="scientific">Candida tenuis (strain ATCC 10573 / BCRC 21748 / CBS 615 / JCM 9827 / NBRC 10315 / NRRL Y-1498 / VKM Y-70)</name>
    <name type="common">Yeast</name>
    <name type="synonym">Yamadazyma tenuis</name>
    <dbReference type="NCBI Taxonomy" id="590646"/>
    <lineage>
        <taxon>Eukaryota</taxon>
        <taxon>Fungi</taxon>
        <taxon>Dikarya</taxon>
        <taxon>Ascomycota</taxon>
        <taxon>Saccharomycotina</taxon>
        <taxon>Pichiomycetes</taxon>
        <taxon>Debaryomycetaceae</taxon>
        <taxon>Yamadazyma</taxon>
    </lineage>
</organism>
<dbReference type="EMBL" id="GL996512">
    <property type="protein sequence ID" value="EGV66253.1"/>
    <property type="molecule type" value="Genomic_DNA"/>
</dbReference>
<feature type="domain" description="Amine oxidase" evidence="1">
    <location>
        <begin position="15"/>
        <end position="483"/>
    </location>
</feature>
<sequence length="494" mass="55824">MASMNTKVCIVGAGVAGLKTAHTLLNDPKSKFKAEDVLILEAQDRIGGRVLTDKTSSKLGYSYDIGGAWFHDCLSNTVLQESIDSGLFVVQKDGYFDDKDITVYDKDFNNQPVPVTDLKLNRVKEELEKFIEVYYHEDLSRKDMSLLEITDVYIKRYGDRLTSEQKKYLKKMIRYFELWDGFSADKISARYSLNDHEGRNLYNLKGYSFLLDELLRKIPASQIRTNTKVNTIVRNNKHNETKLRVETDKGIVYCDYLVVTVPLSILKLPSSHPYGISWEPSLPASITEALDATCFAALGKVIFEFNDVWWDKDVEQILHLPEETGSVELSAVLNQPPQKLIYPYLLVNYEALHKKDNKKTAQGGSFVLLTQAPLTQYLEENPDKAWDYFKASFKSFVQPGRTISEPINVITTKWTTNPYIRGSYSGVEVNGSYEDMVAQLSGEIEGLGLGYSTVRFAGEHATAVGSGCIHGAYTSGEREAAWILNHYNSLKWTL</sequence>
<proteinExistence type="predicted"/>
<dbReference type="GeneID" id="18246693"/>
<name>G3AYW9_CANTC</name>
<evidence type="ECO:0000313" key="3">
    <source>
        <dbReference type="Proteomes" id="UP000000707"/>
    </source>
</evidence>
<dbReference type="Proteomes" id="UP000000707">
    <property type="component" value="Unassembled WGS sequence"/>
</dbReference>
<dbReference type="KEGG" id="cten:18246693"/>
<dbReference type="InterPro" id="IPR002937">
    <property type="entry name" value="Amino_oxidase"/>
</dbReference>
<dbReference type="OrthoDB" id="5046242at2759"/>
<protein>
    <submittedName>
        <fullName evidence="2">Diacetylspermine oxidase</fullName>
    </submittedName>
</protein>
<dbReference type="InterPro" id="IPR036188">
    <property type="entry name" value="FAD/NAD-bd_sf"/>
</dbReference>
<gene>
    <name evidence="2" type="ORF">CANTEDRAFT_112827</name>
</gene>
<dbReference type="GO" id="GO:0016491">
    <property type="term" value="F:oxidoreductase activity"/>
    <property type="evidence" value="ECO:0007669"/>
    <property type="project" value="InterPro"/>
</dbReference>